<comment type="caution">
    <text evidence="3">The sequence shown here is derived from an EMBL/GenBank/DDBJ whole genome shotgun (WGS) entry which is preliminary data.</text>
</comment>
<reference evidence="3" key="1">
    <citation type="submission" date="2023-06" db="EMBL/GenBank/DDBJ databases">
        <authorList>
            <consortium name="Lawrence Berkeley National Laboratory"/>
            <person name="Ahrendt S."/>
            <person name="Sahu N."/>
            <person name="Indic B."/>
            <person name="Wong-Bajracharya J."/>
            <person name="Merenyi Z."/>
            <person name="Ke H.-M."/>
            <person name="Monk M."/>
            <person name="Kocsube S."/>
            <person name="Drula E."/>
            <person name="Lipzen A."/>
            <person name="Balint B."/>
            <person name="Henrissat B."/>
            <person name="Andreopoulos B."/>
            <person name="Martin F.M."/>
            <person name="Harder C.B."/>
            <person name="Rigling D."/>
            <person name="Ford K.L."/>
            <person name="Foster G.D."/>
            <person name="Pangilinan J."/>
            <person name="Papanicolaou A."/>
            <person name="Barry K."/>
            <person name="LaButti K."/>
            <person name="Viragh M."/>
            <person name="Koriabine M."/>
            <person name="Yan M."/>
            <person name="Riley R."/>
            <person name="Champramary S."/>
            <person name="Plett K.L."/>
            <person name="Tsai I.J."/>
            <person name="Slot J."/>
            <person name="Sipos G."/>
            <person name="Plett J."/>
            <person name="Nagy L.G."/>
            <person name="Grigoriev I.V."/>
        </authorList>
    </citation>
    <scope>NUCLEOTIDE SEQUENCE</scope>
    <source>
        <strain evidence="3">CCBAS 213</strain>
    </source>
</reference>
<dbReference type="PANTHER" id="PTHR36223:SF1">
    <property type="entry name" value="TRANSCRIPTION ELONGATION FACTOR EAF N-TERMINAL DOMAIN-CONTAINING PROTEIN"/>
    <property type="match status" value="1"/>
</dbReference>
<feature type="domain" description="DUF7918" evidence="2">
    <location>
        <begin position="9"/>
        <end position="209"/>
    </location>
</feature>
<dbReference type="Pfam" id="PF25534">
    <property type="entry name" value="DUF7918"/>
    <property type="match status" value="1"/>
</dbReference>
<evidence type="ECO:0000313" key="3">
    <source>
        <dbReference type="EMBL" id="KAK0459842.1"/>
    </source>
</evidence>
<dbReference type="AlphaFoldDB" id="A0AA39N6M9"/>
<gene>
    <name evidence="3" type="ORF">EV420DRAFT_1763499</name>
</gene>
<organism evidence="3 4">
    <name type="scientific">Armillaria tabescens</name>
    <name type="common">Ringless honey mushroom</name>
    <name type="synonym">Agaricus tabescens</name>
    <dbReference type="NCBI Taxonomy" id="1929756"/>
    <lineage>
        <taxon>Eukaryota</taxon>
        <taxon>Fungi</taxon>
        <taxon>Dikarya</taxon>
        <taxon>Basidiomycota</taxon>
        <taxon>Agaricomycotina</taxon>
        <taxon>Agaricomycetes</taxon>
        <taxon>Agaricomycetidae</taxon>
        <taxon>Agaricales</taxon>
        <taxon>Marasmiineae</taxon>
        <taxon>Physalacriaceae</taxon>
        <taxon>Desarmillaria</taxon>
    </lineage>
</organism>
<evidence type="ECO:0000256" key="1">
    <source>
        <dbReference type="SAM" id="MobiDB-lite"/>
    </source>
</evidence>
<dbReference type="GeneID" id="85364292"/>
<sequence>MLTHRGFSAWIVANGKPLPEYLVAVDATNHRVSCWIPSEDGQAFAVYWQDHNGKIDTCSFITLDGLTVPGRFLHGDGIAYRSGVRTSKTTERPFVFQQVTEEEASKSSSGVSSRDAGMVTLRIKRVNRVSTRPPDPHLSLSTSKQGVLRSGDHRVGFGDEVPSFEQLGFTWMVRPFQSGSTAKTPSTYVSFIFRYRSREFLRTQGIMPENEPSPVSTPRPLASSSSHAGAPNRRIASAPVISQGFATSPPPFITPAPSPTISSGPASPASSSTGRSSSSRSSSKASLYNSGNRMPTADTRRAVSMRPGPYTPTGLPGQGMIGRSKTPLQPQNQGTANNRPDVNND</sequence>
<dbReference type="Proteomes" id="UP001175211">
    <property type="component" value="Unassembled WGS sequence"/>
</dbReference>
<feature type="compositionally biased region" description="Pro residues" evidence="1">
    <location>
        <begin position="248"/>
        <end position="258"/>
    </location>
</feature>
<dbReference type="PANTHER" id="PTHR36223">
    <property type="entry name" value="BETA-LACTAMASE-TYPE TRANSPEPTIDASE FOLD DOMAIN CONTAINING PROTEIN"/>
    <property type="match status" value="1"/>
</dbReference>
<feature type="compositionally biased region" description="Low complexity" evidence="1">
    <location>
        <begin position="259"/>
        <end position="283"/>
    </location>
</feature>
<dbReference type="InterPro" id="IPR057678">
    <property type="entry name" value="DUF7918"/>
</dbReference>
<protein>
    <recommendedName>
        <fullName evidence="2">DUF7918 domain-containing protein</fullName>
    </recommendedName>
</protein>
<feature type="compositionally biased region" description="Polar residues" evidence="1">
    <location>
        <begin position="284"/>
        <end position="293"/>
    </location>
</feature>
<feature type="region of interest" description="Disordered" evidence="1">
    <location>
        <begin position="243"/>
        <end position="345"/>
    </location>
</feature>
<evidence type="ECO:0000313" key="4">
    <source>
        <dbReference type="Proteomes" id="UP001175211"/>
    </source>
</evidence>
<dbReference type="RefSeq" id="XP_060332039.1">
    <property type="nucleotide sequence ID" value="XM_060480744.1"/>
</dbReference>
<dbReference type="EMBL" id="JAUEPS010000014">
    <property type="protein sequence ID" value="KAK0459842.1"/>
    <property type="molecule type" value="Genomic_DNA"/>
</dbReference>
<keyword evidence="4" id="KW-1185">Reference proteome</keyword>
<feature type="region of interest" description="Disordered" evidence="1">
    <location>
        <begin position="204"/>
        <end position="231"/>
    </location>
</feature>
<proteinExistence type="predicted"/>
<evidence type="ECO:0000259" key="2">
    <source>
        <dbReference type="Pfam" id="PF25534"/>
    </source>
</evidence>
<accession>A0AA39N6M9</accession>
<name>A0AA39N6M9_ARMTA</name>
<feature type="compositionally biased region" description="Polar residues" evidence="1">
    <location>
        <begin position="326"/>
        <end position="345"/>
    </location>
</feature>